<feature type="transmembrane region" description="Helical" evidence="1">
    <location>
        <begin position="662"/>
        <end position="687"/>
    </location>
</feature>
<dbReference type="EMBL" id="BK063091">
    <property type="protein sequence ID" value="DBA11719.1"/>
    <property type="molecule type" value="Genomic_DNA"/>
</dbReference>
<evidence type="ECO:0000313" key="2">
    <source>
        <dbReference type="EMBL" id="DBA11719.1"/>
    </source>
</evidence>
<keyword evidence="1" id="KW-0812">Transmembrane</keyword>
<protein>
    <submittedName>
        <fullName evidence="2">Membrane-fusion protein</fullName>
    </submittedName>
</protein>
<proteinExistence type="predicted"/>
<sequence>MFSVILLSTLMLSCHGADISTMQETKSMLNWGVIMSRGPNVMNGLTKYRHTFEVKIPVLDFTPISQMPCNTDDLKALHCEAINSLIENINTQSTIVVNDLTSKLQLWLNPITNIDLIDANTQRNGGTLRKRRSATENLGPDYCENLDQTSGGSGNFLSAIGNAMSSLFGQPTWDDIKIIDKHICQLADVVEMNSEQIVALGNDFATFSKVANDRMDTIQAGISNVNDRVSETQQLLSDLAVEAFDNLNELQARLRKSMLGTNLLFQVQESLYDFQNQLEIMSRQVNDFGDGINILLSGRLPPQMVPVDRLREIIDIITEKTTATGRIDLVSTDPNFYYMLTNIAFTRSAKMNSVFIMLNFPLYSVGGLMATYRIDTTYISTAENQNTSTKIVNLPDFIAVTPDEAYFTEYSTAELYSCTGTAVKSCHNERALQDITKPSCAAALYTDDKEKILELCDIRFDDIPVPSGAVKLTDDTYIIHSSKAGTGTYWRMNCPLVPGYVPKQIEACNACMIKVDCGCELNAPGEFMIPMHLSGCAGNLATIIPDVQPEYPINLPVLHAYFETEFIQNIRGDTVRTTQWGVEIPSHSTLQTTWNNTVELSQRYSGSFKKLVEATRENRLDYADKAGALLQQSLDFTDLRMSPIDTLTNTFSDLSWLTNWDVLGVGAAVTGSIVLPIINLIIILYLCCRRR</sequence>
<name>A0AA48SIP6_9VIRU</name>
<evidence type="ECO:0000256" key="1">
    <source>
        <dbReference type="SAM" id="Phobius"/>
    </source>
</evidence>
<reference evidence="2" key="2">
    <citation type="submission" date="2023-01" db="EMBL/GenBank/DDBJ databases">
        <authorList>
            <person name="Rosani U."/>
            <person name="Delmont T.O."/>
            <person name="Gaia M."/>
            <person name="Krupovic M."/>
        </authorList>
    </citation>
    <scope>NUCLEOTIDE SEQUENCE</scope>
    <source>
        <strain evidence="2">MalacoHV1/China/2018</strain>
    </source>
</reference>
<organism evidence="2">
    <name type="scientific">Malaco herpesvirus 1</name>
    <dbReference type="NCBI Taxonomy" id="3031797"/>
    <lineage>
        <taxon>Viruses</taxon>
        <taxon>Duplodnaviria</taxon>
        <taxon>Heunggongvirae</taxon>
        <taxon>Peploviricota</taxon>
        <taxon>Herviviricetes</taxon>
        <taxon>Herpesvirales</taxon>
        <taxon>Malacoherpesviridae</taxon>
    </lineage>
</organism>
<accession>A0AA48SIP6</accession>
<keyword evidence="1" id="KW-1133">Transmembrane helix</keyword>
<keyword evidence="1" id="KW-0472">Membrane</keyword>
<reference evidence="2" key="1">
    <citation type="journal article" date="2023" name="Front. Mar. Sci.">
        <title>Tracing the invertebrate herpesviruses in the global sequence datasets.</title>
        <authorList>
            <person name="Rosani U."/>
            <person name="Gaia M."/>
            <person name="Delmont T.O."/>
            <person name="Krupovic M."/>
        </authorList>
    </citation>
    <scope>NUCLEOTIDE SEQUENCE</scope>
    <source>
        <strain evidence="2">MalacoHV1/China/2018</strain>
    </source>
</reference>